<feature type="active site" description="Tele-phosphohistidine intermediate" evidence="3">
    <location>
        <position position="7"/>
    </location>
</feature>
<dbReference type="InterPro" id="IPR013078">
    <property type="entry name" value="His_Pase_superF_clade-1"/>
</dbReference>
<keyword evidence="1" id="KW-0324">Glycolysis</keyword>
<dbReference type="PROSITE" id="PS00175">
    <property type="entry name" value="PG_MUTASE"/>
    <property type="match status" value="1"/>
</dbReference>
<feature type="binding site" evidence="4">
    <location>
        <position position="60"/>
    </location>
    <ligand>
        <name>substrate</name>
    </ligand>
</feature>
<evidence type="ECO:0000313" key="5">
    <source>
        <dbReference type="EMBL" id="RAK56934.1"/>
    </source>
</evidence>
<dbReference type="InterPro" id="IPR029033">
    <property type="entry name" value="His_PPase_superfam"/>
</dbReference>
<dbReference type="RefSeq" id="WP_111513386.1">
    <property type="nucleotide sequence ID" value="NZ_QFYR01000001.1"/>
</dbReference>
<evidence type="ECO:0000256" key="2">
    <source>
        <dbReference type="ARBA" id="ARBA00023235"/>
    </source>
</evidence>
<dbReference type="GO" id="GO:0005737">
    <property type="term" value="C:cytoplasm"/>
    <property type="evidence" value="ECO:0007669"/>
    <property type="project" value="TreeGrafter"/>
</dbReference>
<evidence type="ECO:0000256" key="1">
    <source>
        <dbReference type="ARBA" id="ARBA00023152"/>
    </source>
</evidence>
<dbReference type="PANTHER" id="PTHR48100">
    <property type="entry name" value="BROAD-SPECIFICITY PHOSPHATASE YOR283W-RELATED"/>
    <property type="match status" value="1"/>
</dbReference>
<dbReference type="CDD" id="cd07067">
    <property type="entry name" value="HP_PGM_like"/>
    <property type="match status" value="1"/>
</dbReference>
<dbReference type="AlphaFoldDB" id="A0A328ATU9"/>
<dbReference type="SUPFAM" id="SSF53254">
    <property type="entry name" value="Phosphoglycerate mutase-like"/>
    <property type="match status" value="1"/>
</dbReference>
<dbReference type="Gene3D" id="3.40.50.1240">
    <property type="entry name" value="Phosphoglycerate mutase-like"/>
    <property type="match status" value="1"/>
</dbReference>
<dbReference type="InterPro" id="IPR050275">
    <property type="entry name" value="PGM_Phosphatase"/>
</dbReference>
<evidence type="ECO:0000313" key="6">
    <source>
        <dbReference type="Proteomes" id="UP000249725"/>
    </source>
</evidence>
<gene>
    <name evidence="5" type="ORF">DJ018_02905</name>
</gene>
<dbReference type="InterPro" id="IPR001345">
    <property type="entry name" value="PG/BPGM_mutase_AS"/>
</dbReference>
<accession>A0A328ATU9</accession>
<feature type="active site" description="Proton donor/acceptor" evidence="3">
    <location>
        <position position="85"/>
    </location>
</feature>
<feature type="binding site" evidence="4">
    <location>
        <begin position="6"/>
        <end position="13"/>
    </location>
    <ligand>
        <name>substrate</name>
    </ligand>
</feature>
<dbReference type="PIRSF" id="PIRSF000709">
    <property type="entry name" value="6PFK_2-Ptase"/>
    <property type="match status" value="1"/>
</dbReference>
<evidence type="ECO:0000256" key="3">
    <source>
        <dbReference type="PIRSR" id="PIRSR613078-1"/>
    </source>
</evidence>
<dbReference type="SMART" id="SM00855">
    <property type="entry name" value="PGAM"/>
    <property type="match status" value="1"/>
</dbReference>
<evidence type="ECO:0000256" key="4">
    <source>
        <dbReference type="PIRSR" id="PIRSR613078-2"/>
    </source>
</evidence>
<proteinExistence type="predicted"/>
<dbReference type="OrthoDB" id="9781415at2"/>
<reference evidence="6" key="1">
    <citation type="submission" date="2018-05" db="EMBL/GenBank/DDBJ databases">
        <authorList>
            <person name="Li X."/>
        </authorList>
    </citation>
    <scope>NUCLEOTIDE SEQUENCE [LARGE SCALE GENOMIC DNA]</scope>
    <source>
        <strain evidence="6">YIM 73061</strain>
    </source>
</reference>
<sequence length="195" mass="21078">MIYLVRHGQTEFNRERRLQGHVDSPLTELGLRQAAAAGALLKDLTGGGAGWRVVSSPLGRARRTAEIIAEALGVTEIENEPRLIELSWGAWDGRLRDQLAAEYPEAFGKTGWAFHAPTGESYAQVCARMQSWLDSLPAEPERRVIAVSHGVAGRVLRGVYGSLPEGVVPGQDAPQDAIFRLQGGAIERIACELAA</sequence>
<keyword evidence="2" id="KW-0413">Isomerase</keyword>
<name>A0A328ATU9_9CAUL</name>
<dbReference type="EMBL" id="QFYR01000001">
    <property type="protein sequence ID" value="RAK56934.1"/>
    <property type="molecule type" value="Genomic_DNA"/>
</dbReference>
<dbReference type="GO" id="GO:0016791">
    <property type="term" value="F:phosphatase activity"/>
    <property type="evidence" value="ECO:0007669"/>
    <property type="project" value="TreeGrafter"/>
</dbReference>
<dbReference type="Proteomes" id="UP000249725">
    <property type="component" value="Unassembled WGS sequence"/>
</dbReference>
<keyword evidence="6" id="KW-1185">Reference proteome</keyword>
<dbReference type="Pfam" id="PF00300">
    <property type="entry name" value="His_Phos_1"/>
    <property type="match status" value="1"/>
</dbReference>
<protein>
    <submittedName>
        <fullName evidence="5">Histidine phosphatase family protein</fullName>
    </submittedName>
</protein>
<dbReference type="PANTHER" id="PTHR48100:SF1">
    <property type="entry name" value="HISTIDINE PHOSPHATASE FAMILY PROTEIN-RELATED"/>
    <property type="match status" value="1"/>
</dbReference>
<organism evidence="5 6">
    <name type="scientific">Phenylobacterium deserti</name>
    <dbReference type="NCBI Taxonomy" id="1914756"/>
    <lineage>
        <taxon>Bacteria</taxon>
        <taxon>Pseudomonadati</taxon>
        <taxon>Pseudomonadota</taxon>
        <taxon>Alphaproteobacteria</taxon>
        <taxon>Caulobacterales</taxon>
        <taxon>Caulobacteraceae</taxon>
        <taxon>Phenylobacterium</taxon>
    </lineage>
</organism>
<comment type="caution">
    <text evidence="5">The sequence shown here is derived from an EMBL/GenBank/DDBJ whole genome shotgun (WGS) entry which is preliminary data.</text>
</comment>